<feature type="domain" description="HTH luxR-type" evidence="1">
    <location>
        <begin position="195"/>
        <end position="252"/>
    </location>
</feature>
<evidence type="ECO:0000259" key="1">
    <source>
        <dbReference type="SMART" id="SM00421"/>
    </source>
</evidence>
<reference evidence="2 3" key="2">
    <citation type="journal article" date="2016" name="Genome Announc.">
        <title>Draft Genome Sequence of Erythromycin- and Oxytetracycline-Sensitive Nocardia seriolae Strain U-1 (NBRC 110359).</title>
        <authorList>
            <person name="Imajoh M."/>
            <person name="Sukeda M."/>
            <person name="Shimizu M."/>
            <person name="Yamane J."/>
            <person name="Ohnishi K."/>
            <person name="Oshima S."/>
        </authorList>
    </citation>
    <scope>NUCLEOTIDE SEQUENCE [LARGE SCALE GENOMIC DNA]</scope>
    <source>
        <strain evidence="2 3">U-1</strain>
    </source>
</reference>
<dbReference type="SMART" id="SM00421">
    <property type="entry name" value="HTH_LUXR"/>
    <property type="match status" value="1"/>
</dbReference>
<dbReference type="EMBL" id="BBYQ01000137">
    <property type="protein sequence ID" value="GAP32013.1"/>
    <property type="molecule type" value="Genomic_DNA"/>
</dbReference>
<organism evidence="2 3">
    <name type="scientific">Nocardia seriolae</name>
    <dbReference type="NCBI Taxonomy" id="37332"/>
    <lineage>
        <taxon>Bacteria</taxon>
        <taxon>Bacillati</taxon>
        <taxon>Actinomycetota</taxon>
        <taxon>Actinomycetes</taxon>
        <taxon>Mycobacteriales</taxon>
        <taxon>Nocardiaceae</taxon>
        <taxon>Nocardia</taxon>
    </lineage>
</organism>
<dbReference type="SUPFAM" id="SSF46894">
    <property type="entry name" value="C-terminal effector domain of the bipartite response regulators"/>
    <property type="match status" value="1"/>
</dbReference>
<protein>
    <recommendedName>
        <fullName evidence="1">HTH luxR-type domain-containing protein</fullName>
    </recommendedName>
</protein>
<name>A0ABC9Z388_9NOCA</name>
<dbReference type="InterPro" id="IPR036388">
    <property type="entry name" value="WH-like_DNA-bd_sf"/>
</dbReference>
<sequence length="263" mass="28950">MRPDPGGWQEAANSARPVRGGVTIGKVMERKHTGSPATGVVRFSQEGHWDRDVHRLLRYARSEAVVAVSNPAPSLDHLRLGQVVVDDLLSAGKQVRLLYSPDYLEIRDRSPLLRHSARGAQIRVTDNDFHNALIIDRRVAVLWSGAGADHPYAYLIREPALLRALHQFAVLSWQSGHGLGGLAAASHVEVDATARIELDATARAVLNTLNLGLIDEAAARRLGMSLRTYRRHIADLTTRLEVRSRFQIGVRAAQLGLLDDAPR</sequence>
<dbReference type="Proteomes" id="UP000037179">
    <property type="component" value="Unassembled WGS sequence"/>
</dbReference>
<evidence type="ECO:0000313" key="3">
    <source>
        <dbReference type="Proteomes" id="UP000037179"/>
    </source>
</evidence>
<dbReference type="InterPro" id="IPR016032">
    <property type="entry name" value="Sig_transdc_resp-reg_C-effctor"/>
</dbReference>
<proteinExistence type="predicted"/>
<comment type="caution">
    <text evidence="2">The sequence shown here is derived from an EMBL/GenBank/DDBJ whole genome shotgun (WGS) entry which is preliminary data.</text>
</comment>
<dbReference type="GO" id="GO:0003677">
    <property type="term" value="F:DNA binding"/>
    <property type="evidence" value="ECO:0007669"/>
    <property type="project" value="UniProtKB-ARBA"/>
</dbReference>
<dbReference type="Gene3D" id="1.10.10.10">
    <property type="entry name" value="Winged helix-like DNA-binding domain superfamily/Winged helix DNA-binding domain"/>
    <property type="match status" value="1"/>
</dbReference>
<dbReference type="InterPro" id="IPR000792">
    <property type="entry name" value="Tscrpt_reg_LuxR_C"/>
</dbReference>
<dbReference type="AlphaFoldDB" id="A0ABC9Z388"/>
<gene>
    <name evidence="2" type="ORF">NSK11_contig00137-0011</name>
</gene>
<evidence type="ECO:0000313" key="2">
    <source>
        <dbReference type="EMBL" id="GAP32013.1"/>
    </source>
</evidence>
<keyword evidence="3" id="KW-1185">Reference proteome</keyword>
<accession>A0ABC9Z388</accession>
<reference evidence="3" key="1">
    <citation type="submission" date="2015-07" db="EMBL/GenBank/DDBJ databases">
        <title>Nocardia seriolae U-1 whole genome shotgun sequence.</title>
        <authorList>
            <person name="Imajoh M."/>
            <person name="Fukumoto Y."/>
            <person name="Sukeda M."/>
            <person name="Yamane J."/>
            <person name="Yamasaki K."/>
            <person name="Shimizu M."/>
            <person name="Ohnishi K."/>
            <person name="Oshima S."/>
        </authorList>
    </citation>
    <scope>NUCLEOTIDE SEQUENCE [LARGE SCALE GENOMIC DNA]</scope>
    <source>
        <strain evidence="3">U-1</strain>
    </source>
</reference>